<dbReference type="OrthoDB" id="6236672at2"/>
<gene>
    <name evidence="1" type="ORF">L861_02900</name>
</gene>
<evidence type="ECO:0000313" key="1">
    <source>
        <dbReference type="EMBL" id="EPC04283.1"/>
    </source>
</evidence>
<dbReference type="AlphaFoldDB" id="S2KUN0"/>
<organism evidence="1 2">
    <name type="scientific">Litchfieldella anticariensis (strain DSM 16096 / CECT 5854 / CIP 108499 / LMG 22089 / FP35)</name>
    <name type="common">Halomonas anticariensis</name>
    <dbReference type="NCBI Taxonomy" id="1121939"/>
    <lineage>
        <taxon>Bacteria</taxon>
        <taxon>Pseudomonadati</taxon>
        <taxon>Pseudomonadota</taxon>
        <taxon>Gammaproteobacteria</taxon>
        <taxon>Oceanospirillales</taxon>
        <taxon>Halomonadaceae</taxon>
        <taxon>Litchfieldella</taxon>
    </lineage>
</organism>
<proteinExistence type="predicted"/>
<accession>S2KUN0</accession>
<dbReference type="Proteomes" id="UP000014463">
    <property type="component" value="Unassembled WGS sequence"/>
</dbReference>
<dbReference type="PATRIC" id="fig|1121939.11.peg.536"/>
<dbReference type="eggNOG" id="ENOG50342EM">
    <property type="taxonomic scope" value="Bacteria"/>
</dbReference>
<dbReference type="EMBL" id="ASTJ01000011">
    <property type="protein sequence ID" value="EPC04283.1"/>
    <property type="molecule type" value="Genomic_DNA"/>
</dbReference>
<keyword evidence="2" id="KW-1185">Reference proteome</keyword>
<comment type="caution">
    <text evidence="1">The sequence shown here is derived from an EMBL/GenBank/DDBJ whole genome shotgun (WGS) entry which is preliminary data.</text>
</comment>
<protein>
    <submittedName>
        <fullName evidence="1">Uncharacterized protein</fullName>
    </submittedName>
</protein>
<reference evidence="1 2" key="1">
    <citation type="journal article" date="2013" name="Genome Announc.">
        <title>Draft genome sequence of the moderately halophilic gammaproteobacterium Halomonas anticariensis FP35.</title>
        <authorList>
            <person name="Tahrioui A."/>
            <person name="Quesada E."/>
            <person name="Llamas I."/>
        </authorList>
    </citation>
    <scope>NUCLEOTIDE SEQUENCE [LARGE SCALE GENOMIC DNA]</scope>
    <source>
        <strain evidence="2">DSM 16096 / CECT 5854 / LMG 22089 / FP35</strain>
    </source>
</reference>
<dbReference type="STRING" id="1121939.L861_02900"/>
<dbReference type="RefSeq" id="WP_016415017.1">
    <property type="nucleotide sequence ID" value="NZ_AUAB01000001.1"/>
</dbReference>
<name>S2KUN0_LITA3</name>
<sequence length="181" mass="20280">MGEGSSFLGQDQAAGLRRWARQQGIDVTEEGVTRESSAREESVCRKTLMVVGMPDTSTRQRHRVQQVLRDWHVAGQRWIGDPDVWRIVVLGADSPHVPILAEQQARWALWVEGDLDGFRRAYRVLKCLAAGRGPRRLLAIHPGFVSRDGLLNNLQQAADEFCGIELLVLNGTAGERTESRR</sequence>
<evidence type="ECO:0000313" key="2">
    <source>
        <dbReference type="Proteomes" id="UP000014463"/>
    </source>
</evidence>